<dbReference type="GO" id="GO:0016020">
    <property type="term" value="C:membrane"/>
    <property type="evidence" value="ECO:0007669"/>
    <property type="project" value="UniProtKB-SubCell"/>
</dbReference>
<evidence type="ECO:0000256" key="3">
    <source>
        <dbReference type="ARBA" id="ARBA00022692"/>
    </source>
</evidence>
<dbReference type="Gene3D" id="1.50.40.10">
    <property type="entry name" value="Mitochondrial carrier domain"/>
    <property type="match status" value="1"/>
</dbReference>
<accession>A0A914NSF8</accession>
<dbReference type="Pfam" id="PF00153">
    <property type="entry name" value="Mito_carr"/>
    <property type="match status" value="1"/>
</dbReference>
<proteinExistence type="inferred from homology"/>
<evidence type="ECO:0000256" key="2">
    <source>
        <dbReference type="ARBA" id="ARBA00006375"/>
    </source>
</evidence>
<dbReference type="AlphaFoldDB" id="A0A914NSF8"/>
<name>A0A914NSF8_MELIC</name>
<dbReference type="InterPro" id="IPR018108">
    <property type="entry name" value="MCP_transmembrane"/>
</dbReference>
<dbReference type="SUPFAM" id="SSF103506">
    <property type="entry name" value="Mitochondrial carrier"/>
    <property type="match status" value="1"/>
</dbReference>
<dbReference type="WBParaSite" id="Minc3s07175g40809">
    <property type="protein sequence ID" value="Minc3s07175g40809"/>
    <property type="gene ID" value="Minc3s07175g40809"/>
</dbReference>
<comment type="subcellular location">
    <subcellularLocation>
        <location evidence="1">Membrane</location>
        <topology evidence="1">Multi-pass membrane protein</topology>
    </subcellularLocation>
</comment>
<dbReference type="Proteomes" id="UP000887563">
    <property type="component" value="Unplaced"/>
</dbReference>
<keyword evidence="4" id="KW-0472">Membrane</keyword>
<organism evidence="5 6">
    <name type="scientific">Meloidogyne incognita</name>
    <name type="common">Southern root-knot nematode worm</name>
    <name type="synonym">Oxyuris incognita</name>
    <dbReference type="NCBI Taxonomy" id="6306"/>
    <lineage>
        <taxon>Eukaryota</taxon>
        <taxon>Metazoa</taxon>
        <taxon>Ecdysozoa</taxon>
        <taxon>Nematoda</taxon>
        <taxon>Chromadorea</taxon>
        <taxon>Rhabditida</taxon>
        <taxon>Tylenchina</taxon>
        <taxon>Tylenchomorpha</taxon>
        <taxon>Tylenchoidea</taxon>
        <taxon>Meloidogynidae</taxon>
        <taxon>Meloidogyninae</taxon>
        <taxon>Meloidogyne</taxon>
        <taxon>Meloidogyne incognita group</taxon>
    </lineage>
</organism>
<evidence type="ECO:0000313" key="5">
    <source>
        <dbReference type="Proteomes" id="UP000887563"/>
    </source>
</evidence>
<reference evidence="6" key="1">
    <citation type="submission" date="2022-11" db="UniProtKB">
        <authorList>
            <consortium name="WormBaseParasite"/>
        </authorList>
    </citation>
    <scope>IDENTIFICATION</scope>
</reference>
<dbReference type="InterPro" id="IPR023395">
    <property type="entry name" value="MCP_dom_sf"/>
</dbReference>
<evidence type="ECO:0000256" key="4">
    <source>
        <dbReference type="ARBA" id="ARBA00023136"/>
    </source>
</evidence>
<sequence length="68" mass="7976">MKTRVQIGQYNRIIECIKSTIKNEGFSGLWPPLIIETPKRAIKFTSFDFFRRAFCAADQYLPEWTVGF</sequence>
<evidence type="ECO:0000256" key="1">
    <source>
        <dbReference type="ARBA" id="ARBA00004141"/>
    </source>
</evidence>
<protein>
    <submittedName>
        <fullName evidence="6">Uncharacterized protein</fullName>
    </submittedName>
</protein>
<keyword evidence="5" id="KW-1185">Reference proteome</keyword>
<keyword evidence="3" id="KW-0812">Transmembrane</keyword>
<evidence type="ECO:0000313" key="6">
    <source>
        <dbReference type="WBParaSite" id="Minc3s07175g40809"/>
    </source>
</evidence>
<comment type="similarity">
    <text evidence="2">Belongs to the mitochondrial carrier (TC 2.A.29) family.</text>
</comment>